<evidence type="ECO:0000313" key="1">
    <source>
        <dbReference type="EMBL" id="RIW34038.1"/>
    </source>
</evidence>
<keyword evidence="2" id="KW-1185">Reference proteome</keyword>
<sequence length="445" mass="52096">MLEKSLIKQRGQTNLAVQNSDIHITVSIYDEIERLANEGRHNEVADRIKKLLDFVGTKHPLFPHYRYKPARVGNTTVLEHEALTKEAYEKYPLSYSGRFKLANHEKQKHIDIRDVIEEAYYKQEEIEINMQSFSTWLGDQMVETPNLDQSFENGKWVIVPKALPEPMKMKFYFKGESDTSIVDYLEMGVSGKEDGKFILIDNSSQNNSKLLITLKLPLYWDTDKEYGKSTEAKINVKIKPDFRSNVEANRLLLKFLMQVSNDKGIIAFKNLEADKDIIIAPNFSFEGDFENLEKDHMFIERLYKIEKYYNLQFSIPEELDESDWEWIEILENAIENKPVKKKLKMLSMELNDKEAIQNIIEHFDSNEDVKKLMFEQSGSEARLELFNEIIPIEKVQSIYNSLRLDALEKIKGKLKYMDQGDTIKVNFVPGDDPVFSEYYFFEKKV</sequence>
<gene>
    <name evidence="1" type="ORF">D3H55_10605</name>
</gene>
<organism evidence="1 2">
    <name type="scientific">Bacillus salacetis</name>
    <dbReference type="NCBI Taxonomy" id="2315464"/>
    <lineage>
        <taxon>Bacteria</taxon>
        <taxon>Bacillati</taxon>
        <taxon>Bacillota</taxon>
        <taxon>Bacilli</taxon>
        <taxon>Bacillales</taxon>
        <taxon>Bacillaceae</taxon>
        <taxon>Bacillus</taxon>
    </lineage>
</organism>
<evidence type="ECO:0000313" key="2">
    <source>
        <dbReference type="Proteomes" id="UP000265801"/>
    </source>
</evidence>
<proteinExistence type="predicted"/>
<dbReference type="OrthoDB" id="2961309at2"/>
<name>A0A3A1R063_9BACI</name>
<dbReference type="EMBL" id="QXIR01000012">
    <property type="protein sequence ID" value="RIW34038.1"/>
    <property type="molecule type" value="Genomic_DNA"/>
</dbReference>
<protein>
    <submittedName>
        <fullName evidence="1">Uncharacterized protein</fullName>
    </submittedName>
</protein>
<dbReference type="RefSeq" id="WP_119546885.1">
    <property type="nucleotide sequence ID" value="NZ_QXIR01000012.1"/>
</dbReference>
<comment type="caution">
    <text evidence="1">The sequence shown here is derived from an EMBL/GenBank/DDBJ whole genome shotgun (WGS) entry which is preliminary data.</text>
</comment>
<reference evidence="1 2" key="1">
    <citation type="submission" date="2018-09" db="EMBL/GenBank/DDBJ databases">
        <title>Bacillus saliacetes sp. nov., isolated from Thai shrimp paste (Ka-pi).</title>
        <authorList>
            <person name="Daroonpunt R."/>
            <person name="Tanasupawat S."/>
            <person name="Yiamsombut S."/>
        </authorList>
    </citation>
    <scope>NUCLEOTIDE SEQUENCE [LARGE SCALE GENOMIC DNA]</scope>
    <source>
        <strain evidence="1 2">SKP7-4</strain>
    </source>
</reference>
<accession>A0A3A1R063</accession>
<dbReference type="AlphaFoldDB" id="A0A3A1R063"/>
<dbReference type="Proteomes" id="UP000265801">
    <property type="component" value="Unassembled WGS sequence"/>
</dbReference>